<keyword evidence="5" id="KW-0813">Transport</keyword>
<dbReference type="SUPFAM" id="SSF90112">
    <property type="entry name" value="Neurotransmitter-gated ion-channel transmembrane pore"/>
    <property type="match status" value="1"/>
</dbReference>
<keyword evidence="3 5" id="KW-1133">Transmembrane helix</keyword>
<dbReference type="InterPro" id="IPR036719">
    <property type="entry name" value="Neuro-gated_channel_TM_sf"/>
</dbReference>
<sequence>MTASSLFLATLALFLQFDEIQLGVKNVEKLLLNDLLMKTNKYTRPTTDPHLPTVVTLDFGLRKVGSLDEKDQVLTTSGFIVANWIDPFLSWDPNQYENISRLIFPGDLIWLPEIAVYNSIEKTKDIALDGADSFRVEIRNNGLVTWIPGGQWITECAVNMKLFPFDTQTCNVTFINWVYKAALQYRMRNPGKIRLDVYSPNREWDLVKATSNTSILRIEFDGNLTMTLSTAMFSLELRRSSGYYVLNLIVPSMTLSLISVLMFWLPPNSGERVSFGITILLSFSVTMLMMSDVTPKSGSDMPILLYYVVGCMLINGISLCMSVFMIHTSGRGSYRRPSARLKTLVFGYLGRLLRFEQYIPANPTSPASNREPEDPGDLLTLTDLDGTNGNTEKTWPQQVVQDEYIRRILVKVKSRLDDDEESTIGKEEWLMICRIVDYGLYIAVSCVLFSSTVSFMIYVAILSH</sequence>
<feature type="chain" id="PRO_5041775041" evidence="5">
    <location>
        <begin position="24"/>
        <end position="464"/>
    </location>
</feature>
<dbReference type="GO" id="GO:0004888">
    <property type="term" value="F:transmembrane signaling receptor activity"/>
    <property type="evidence" value="ECO:0007669"/>
    <property type="project" value="InterPro"/>
</dbReference>
<comment type="similarity">
    <text evidence="5">Belongs to the ligand-gated ion channel (TC 1.A.9) family.</text>
</comment>
<protein>
    <submittedName>
        <fullName evidence="8">Uncharacterized protein</fullName>
    </submittedName>
</protein>
<evidence type="ECO:0000256" key="5">
    <source>
        <dbReference type="RuleBase" id="RU000687"/>
    </source>
</evidence>
<dbReference type="Pfam" id="PF02931">
    <property type="entry name" value="Neur_chan_LBD"/>
    <property type="match status" value="1"/>
</dbReference>
<evidence type="ECO:0000256" key="1">
    <source>
        <dbReference type="ARBA" id="ARBA00004141"/>
    </source>
</evidence>
<keyword evidence="5" id="KW-0407">Ion channel</keyword>
<feature type="transmembrane region" description="Helical" evidence="5">
    <location>
        <begin position="438"/>
        <end position="461"/>
    </location>
</feature>
<dbReference type="CDD" id="cd18989">
    <property type="entry name" value="LGIC_ECD_cation"/>
    <property type="match status" value="1"/>
</dbReference>
<proteinExistence type="inferred from homology"/>
<dbReference type="FunFam" id="2.70.170.10:FF:000028">
    <property type="entry name" value="AcetylCholine Receptor"/>
    <property type="match status" value="1"/>
</dbReference>
<evidence type="ECO:0000313" key="8">
    <source>
        <dbReference type="EMBL" id="KAK2152335.1"/>
    </source>
</evidence>
<dbReference type="EMBL" id="JAODUP010000331">
    <property type="protein sequence ID" value="KAK2152335.1"/>
    <property type="molecule type" value="Genomic_DNA"/>
</dbReference>
<feature type="transmembrane region" description="Helical" evidence="5">
    <location>
        <begin position="243"/>
        <end position="266"/>
    </location>
</feature>
<keyword evidence="4 5" id="KW-0472">Membrane</keyword>
<evidence type="ECO:0000259" key="7">
    <source>
        <dbReference type="Pfam" id="PF02932"/>
    </source>
</evidence>
<keyword evidence="2 5" id="KW-0812">Transmembrane</keyword>
<evidence type="ECO:0000256" key="2">
    <source>
        <dbReference type="ARBA" id="ARBA00022692"/>
    </source>
</evidence>
<dbReference type="Proteomes" id="UP001208570">
    <property type="component" value="Unassembled WGS sequence"/>
</dbReference>
<dbReference type="InterPro" id="IPR036734">
    <property type="entry name" value="Neur_chan_lig-bd_sf"/>
</dbReference>
<organism evidence="8 9">
    <name type="scientific">Paralvinella palmiformis</name>
    <dbReference type="NCBI Taxonomy" id="53620"/>
    <lineage>
        <taxon>Eukaryota</taxon>
        <taxon>Metazoa</taxon>
        <taxon>Spiralia</taxon>
        <taxon>Lophotrochozoa</taxon>
        <taxon>Annelida</taxon>
        <taxon>Polychaeta</taxon>
        <taxon>Sedentaria</taxon>
        <taxon>Canalipalpata</taxon>
        <taxon>Terebellida</taxon>
        <taxon>Terebelliformia</taxon>
        <taxon>Alvinellidae</taxon>
        <taxon>Paralvinella</taxon>
    </lineage>
</organism>
<evidence type="ECO:0000256" key="3">
    <source>
        <dbReference type="ARBA" id="ARBA00022989"/>
    </source>
</evidence>
<feature type="transmembrane region" description="Helical" evidence="5">
    <location>
        <begin position="273"/>
        <end position="291"/>
    </location>
</feature>
<feature type="transmembrane region" description="Helical" evidence="5">
    <location>
        <begin position="303"/>
        <end position="326"/>
    </location>
</feature>
<dbReference type="InterPro" id="IPR006201">
    <property type="entry name" value="Neur_channel"/>
</dbReference>
<accession>A0AAD9N0K6</accession>
<feature type="domain" description="Neurotransmitter-gated ion-channel ligand-binding" evidence="6">
    <location>
        <begin position="29"/>
        <end position="240"/>
    </location>
</feature>
<dbReference type="AlphaFoldDB" id="A0AAD9N0K6"/>
<evidence type="ECO:0000256" key="4">
    <source>
        <dbReference type="ARBA" id="ARBA00023136"/>
    </source>
</evidence>
<name>A0AAD9N0K6_9ANNE</name>
<feature type="domain" description="Neurotransmitter-gated ion-channel transmembrane" evidence="7">
    <location>
        <begin position="248"/>
        <end position="361"/>
    </location>
</feature>
<dbReference type="PROSITE" id="PS00236">
    <property type="entry name" value="NEUROTR_ION_CHANNEL"/>
    <property type="match status" value="1"/>
</dbReference>
<dbReference type="Gene3D" id="1.20.58.390">
    <property type="entry name" value="Neurotransmitter-gated ion-channel transmembrane domain"/>
    <property type="match status" value="1"/>
</dbReference>
<comment type="caution">
    <text evidence="8">The sequence shown here is derived from an EMBL/GenBank/DDBJ whole genome shotgun (WGS) entry which is preliminary data.</text>
</comment>
<dbReference type="GO" id="GO:0005230">
    <property type="term" value="F:extracellular ligand-gated monoatomic ion channel activity"/>
    <property type="evidence" value="ECO:0007669"/>
    <property type="project" value="InterPro"/>
</dbReference>
<dbReference type="CDD" id="cd19051">
    <property type="entry name" value="LGIC_TM_cation"/>
    <property type="match status" value="1"/>
</dbReference>
<dbReference type="GO" id="GO:0016020">
    <property type="term" value="C:membrane"/>
    <property type="evidence" value="ECO:0007669"/>
    <property type="project" value="UniProtKB-SubCell"/>
</dbReference>
<keyword evidence="5" id="KW-0732">Signal</keyword>
<keyword evidence="9" id="KW-1185">Reference proteome</keyword>
<keyword evidence="5" id="KW-0406">Ion transport</keyword>
<reference evidence="8" key="1">
    <citation type="journal article" date="2023" name="Mol. Biol. Evol.">
        <title>Third-Generation Sequencing Reveals the Adaptive Role of the Epigenome in Three Deep-Sea Polychaetes.</title>
        <authorList>
            <person name="Perez M."/>
            <person name="Aroh O."/>
            <person name="Sun Y."/>
            <person name="Lan Y."/>
            <person name="Juniper S.K."/>
            <person name="Young C.R."/>
            <person name="Angers B."/>
            <person name="Qian P.Y."/>
        </authorList>
    </citation>
    <scope>NUCLEOTIDE SEQUENCE</scope>
    <source>
        <strain evidence="8">P08H-3</strain>
    </source>
</reference>
<dbReference type="InterPro" id="IPR006202">
    <property type="entry name" value="Neur_chan_lig-bd"/>
</dbReference>
<evidence type="ECO:0000313" key="9">
    <source>
        <dbReference type="Proteomes" id="UP001208570"/>
    </source>
</evidence>
<dbReference type="SUPFAM" id="SSF63712">
    <property type="entry name" value="Nicotinic receptor ligand binding domain-like"/>
    <property type="match status" value="1"/>
</dbReference>
<dbReference type="PANTHER" id="PTHR18945">
    <property type="entry name" value="NEUROTRANSMITTER GATED ION CHANNEL"/>
    <property type="match status" value="1"/>
</dbReference>
<feature type="signal peptide" evidence="5">
    <location>
        <begin position="1"/>
        <end position="23"/>
    </location>
</feature>
<comment type="subcellular location">
    <subcellularLocation>
        <location evidence="1">Membrane</location>
        <topology evidence="1">Multi-pass membrane protein</topology>
    </subcellularLocation>
</comment>
<dbReference type="InterPro" id="IPR018000">
    <property type="entry name" value="Neurotransmitter_ion_chnl_CS"/>
</dbReference>
<dbReference type="Gene3D" id="2.70.170.10">
    <property type="entry name" value="Neurotransmitter-gated ion-channel ligand-binding domain"/>
    <property type="match status" value="1"/>
</dbReference>
<dbReference type="Pfam" id="PF02932">
    <property type="entry name" value="Neur_chan_memb"/>
    <property type="match status" value="1"/>
</dbReference>
<evidence type="ECO:0000259" key="6">
    <source>
        <dbReference type="Pfam" id="PF02931"/>
    </source>
</evidence>
<dbReference type="InterPro" id="IPR038050">
    <property type="entry name" value="Neuro_actylchol_rec"/>
</dbReference>
<dbReference type="PRINTS" id="PR00252">
    <property type="entry name" value="NRIONCHANNEL"/>
</dbReference>
<gene>
    <name evidence="8" type="ORF">LSH36_331g01041</name>
</gene>
<dbReference type="InterPro" id="IPR006029">
    <property type="entry name" value="Neurotrans-gated_channel_TM"/>
</dbReference>